<evidence type="ECO:0000313" key="1">
    <source>
        <dbReference type="EMBL" id="KKR28909.1"/>
    </source>
</evidence>
<accession>A0A0G0PL25</accession>
<name>A0A0G0PL25_9BACT</name>
<sequence>MAKEEGKSQMPLVFAHTMSPYEATLRELAADLTKGVTFELVETDRAKDYTNGTGLVAGQTTADNFEALSRYNENLTKIVKARLIE</sequence>
<dbReference type="AlphaFoldDB" id="A0A0G0PL25"/>
<protein>
    <submittedName>
        <fullName evidence="1">Uncharacterized protein</fullName>
    </submittedName>
</protein>
<organism evidence="1 2">
    <name type="scientific">Candidatus Woesebacteria bacterium GW2011_GWA1_39_8</name>
    <dbReference type="NCBI Taxonomy" id="1618552"/>
    <lineage>
        <taxon>Bacteria</taxon>
        <taxon>Candidatus Woeseibacteriota</taxon>
    </lineage>
</organism>
<evidence type="ECO:0000313" key="2">
    <source>
        <dbReference type="Proteomes" id="UP000034793"/>
    </source>
</evidence>
<dbReference type="Proteomes" id="UP000034793">
    <property type="component" value="Unassembled WGS sequence"/>
</dbReference>
<reference evidence="1 2" key="1">
    <citation type="journal article" date="2015" name="Nature">
        <title>rRNA introns, odd ribosomes, and small enigmatic genomes across a large radiation of phyla.</title>
        <authorList>
            <person name="Brown C.T."/>
            <person name="Hug L.A."/>
            <person name="Thomas B.C."/>
            <person name="Sharon I."/>
            <person name="Castelle C.J."/>
            <person name="Singh A."/>
            <person name="Wilkins M.J."/>
            <person name="Williams K.H."/>
            <person name="Banfield J.F."/>
        </authorList>
    </citation>
    <scope>NUCLEOTIDE SEQUENCE [LARGE SCALE GENOMIC DNA]</scope>
</reference>
<proteinExistence type="predicted"/>
<dbReference type="EMBL" id="LBXL01000039">
    <property type="protein sequence ID" value="KKR28909.1"/>
    <property type="molecule type" value="Genomic_DNA"/>
</dbReference>
<gene>
    <name evidence="1" type="ORF">UT61_C0039G0004</name>
</gene>
<comment type="caution">
    <text evidence="1">The sequence shown here is derived from an EMBL/GenBank/DDBJ whole genome shotgun (WGS) entry which is preliminary data.</text>
</comment>